<dbReference type="RefSeq" id="WP_109037858.1">
    <property type="nucleotide sequence ID" value="NZ_CP029210.1"/>
</dbReference>
<dbReference type="Proteomes" id="UP000244892">
    <property type="component" value="Chromosome"/>
</dbReference>
<dbReference type="InterPro" id="IPR039418">
    <property type="entry name" value="LexA-like"/>
</dbReference>
<dbReference type="NCBIfam" id="NF007621">
    <property type="entry name" value="PRK10276.1"/>
    <property type="match status" value="1"/>
</dbReference>
<dbReference type="KEGG" id="aon:DEH84_16345"/>
<evidence type="ECO:0000259" key="8">
    <source>
        <dbReference type="Pfam" id="PF00717"/>
    </source>
</evidence>
<sequence length="146" mass="16226">MYSEKDFRRPVALSERNLVLPLAGDKVRAGFPSPAEDFTVKRIDLTQELVTHPQATFLLRVSGDSMREAGIFDGDMLVVNKALKPRHGQVVVAVVDGEFTVKHLYHRAGRVKLRAANATYPDITPKEGQTLEVWGVVTASIKRFPV</sequence>
<evidence type="ECO:0000256" key="7">
    <source>
        <dbReference type="RuleBase" id="RU003991"/>
    </source>
</evidence>
<evidence type="ECO:0000256" key="6">
    <source>
        <dbReference type="ARBA" id="ARBA00023236"/>
    </source>
</evidence>
<keyword evidence="2" id="KW-0227">DNA damage</keyword>
<dbReference type="PANTHER" id="PTHR33516">
    <property type="entry name" value="LEXA REPRESSOR"/>
    <property type="match status" value="1"/>
</dbReference>
<dbReference type="InterPro" id="IPR036286">
    <property type="entry name" value="LexA/Signal_pep-like_sf"/>
</dbReference>
<keyword evidence="3 7" id="KW-0378">Hydrolase</keyword>
<keyword evidence="10" id="KW-1185">Reference proteome</keyword>
<evidence type="ECO:0000256" key="2">
    <source>
        <dbReference type="ARBA" id="ARBA00022763"/>
    </source>
</evidence>
<feature type="domain" description="Peptidase S24/S26A/S26B/S26C" evidence="8">
    <location>
        <begin position="21"/>
        <end position="137"/>
    </location>
</feature>
<dbReference type="PANTHER" id="PTHR33516:SF2">
    <property type="entry name" value="LEXA REPRESSOR-RELATED"/>
    <property type="match status" value="1"/>
</dbReference>
<dbReference type="InterPro" id="IPR006197">
    <property type="entry name" value="Peptidase_S24_LexA"/>
</dbReference>
<dbReference type="GO" id="GO:0006355">
    <property type="term" value="P:regulation of DNA-templated transcription"/>
    <property type="evidence" value="ECO:0007669"/>
    <property type="project" value="InterPro"/>
</dbReference>
<dbReference type="GO" id="GO:0016787">
    <property type="term" value="F:hydrolase activity"/>
    <property type="evidence" value="ECO:0007669"/>
    <property type="project" value="UniProtKB-KW"/>
</dbReference>
<evidence type="ECO:0000313" key="10">
    <source>
        <dbReference type="Proteomes" id="UP000244892"/>
    </source>
</evidence>
<proteinExistence type="inferred from homology"/>
<keyword evidence="5" id="KW-0234">DNA repair</keyword>
<organism evidence="9 10">
    <name type="scientific">Aquabacterium olei</name>
    <dbReference type="NCBI Taxonomy" id="1296669"/>
    <lineage>
        <taxon>Bacteria</taxon>
        <taxon>Pseudomonadati</taxon>
        <taxon>Pseudomonadota</taxon>
        <taxon>Betaproteobacteria</taxon>
        <taxon>Burkholderiales</taxon>
        <taxon>Aquabacterium</taxon>
    </lineage>
</organism>
<dbReference type="GO" id="GO:0006281">
    <property type="term" value="P:DNA repair"/>
    <property type="evidence" value="ECO:0007669"/>
    <property type="project" value="UniProtKB-KW"/>
</dbReference>
<protein>
    <submittedName>
        <fullName evidence="9">Peptidase</fullName>
    </submittedName>
</protein>
<dbReference type="AlphaFoldDB" id="A0A2U8FUR7"/>
<dbReference type="CDD" id="cd06529">
    <property type="entry name" value="S24_LexA-like"/>
    <property type="match status" value="1"/>
</dbReference>
<keyword evidence="4 7" id="KW-0068">Autocatalytic cleavage</keyword>
<accession>A0A2U8FUR7</accession>
<dbReference type="GO" id="GO:0009432">
    <property type="term" value="P:SOS response"/>
    <property type="evidence" value="ECO:0007669"/>
    <property type="project" value="UniProtKB-KW"/>
</dbReference>
<dbReference type="Gene3D" id="2.10.109.10">
    <property type="entry name" value="Umud Fragment, subunit A"/>
    <property type="match status" value="1"/>
</dbReference>
<dbReference type="InterPro" id="IPR015927">
    <property type="entry name" value="Peptidase_S24_S26A/B/C"/>
</dbReference>
<keyword evidence="6" id="KW-0742">SOS response</keyword>
<evidence type="ECO:0000256" key="5">
    <source>
        <dbReference type="ARBA" id="ARBA00023204"/>
    </source>
</evidence>
<evidence type="ECO:0000256" key="1">
    <source>
        <dbReference type="ARBA" id="ARBA00007484"/>
    </source>
</evidence>
<reference evidence="9 10" key="1">
    <citation type="submission" date="2018-05" db="EMBL/GenBank/DDBJ databases">
        <title>complete genome sequence of Aquabacterium olei NBRC 110486.</title>
        <authorList>
            <person name="Tang B."/>
            <person name="Chang J."/>
            <person name="Zhang L."/>
            <person name="Yang H."/>
        </authorList>
    </citation>
    <scope>NUCLEOTIDE SEQUENCE [LARGE SCALE GENOMIC DNA]</scope>
    <source>
        <strain evidence="9 10">NBRC 110486</strain>
    </source>
</reference>
<dbReference type="InterPro" id="IPR050077">
    <property type="entry name" value="LexA_repressor"/>
</dbReference>
<evidence type="ECO:0000256" key="3">
    <source>
        <dbReference type="ARBA" id="ARBA00022801"/>
    </source>
</evidence>
<evidence type="ECO:0000313" key="9">
    <source>
        <dbReference type="EMBL" id="AWI54812.1"/>
    </source>
</evidence>
<comment type="similarity">
    <text evidence="1 7">Belongs to the peptidase S24 family.</text>
</comment>
<dbReference type="SUPFAM" id="SSF51306">
    <property type="entry name" value="LexA/Signal peptidase"/>
    <property type="match status" value="1"/>
</dbReference>
<name>A0A2U8FUR7_9BURK</name>
<dbReference type="PRINTS" id="PR00726">
    <property type="entry name" value="LEXASERPTASE"/>
</dbReference>
<dbReference type="GO" id="GO:0003677">
    <property type="term" value="F:DNA binding"/>
    <property type="evidence" value="ECO:0007669"/>
    <property type="project" value="InterPro"/>
</dbReference>
<dbReference type="EMBL" id="CP029210">
    <property type="protein sequence ID" value="AWI54812.1"/>
    <property type="molecule type" value="Genomic_DNA"/>
</dbReference>
<evidence type="ECO:0000256" key="4">
    <source>
        <dbReference type="ARBA" id="ARBA00022813"/>
    </source>
</evidence>
<dbReference type="OrthoDB" id="9802364at2"/>
<dbReference type="Pfam" id="PF00717">
    <property type="entry name" value="Peptidase_S24"/>
    <property type="match status" value="1"/>
</dbReference>
<gene>
    <name evidence="9" type="ORF">DEH84_16345</name>
</gene>